<gene>
    <name evidence="1" type="ORF">SAMN04487931_11838</name>
</gene>
<dbReference type="Proteomes" id="UP000199608">
    <property type="component" value="Unassembled WGS sequence"/>
</dbReference>
<evidence type="ECO:0000313" key="1">
    <source>
        <dbReference type="EMBL" id="SDU62162.1"/>
    </source>
</evidence>
<dbReference type="EMBL" id="FNLL01000018">
    <property type="protein sequence ID" value="SDU62162.1"/>
    <property type="molecule type" value="Genomic_DNA"/>
</dbReference>
<name>A0A1H2K0R6_9BACT</name>
<evidence type="ECO:0000313" key="2">
    <source>
        <dbReference type="Proteomes" id="UP000199608"/>
    </source>
</evidence>
<reference evidence="2" key="1">
    <citation type="submission" date="2016-10" db="EMBL/GenBank/DDBJ databases">
        <authorList>
            <person name="Varghese N."/>
            <person name="Submissions S."/>
        </authorList>
    </citation>
    <scope>NUCLEOTIDE SEQUENCE [LARGE SCALE GENOMIC DNA]</scope>
    <source>
        <strain evidence="2">DSM 3384</strain>
    </source>
</reference>
<dbReference type="RefSeq" id="WP_014959700.1">
    <property type="nucleotide sequence ID" value="NZ_FNLL01000018.1"/>
</dbReference>
<proteinExistence type="predicted"/>
<dbReference type="AlphaFoldDB" id="A0A1H2K0R6"/>
<sequence>MTTKISINNLIEIVKAGGKIKKGVDVYNSKGVLLLDKSVLLERVKVIEIVKDNSINLVPVNTKFDEGLWDINGNQINLTAYRLTDSKDPDTQKILPSVRRLLPMKSRCSF</sequence>
<organism evidence="1 2">
    <name type="scientific">Desulfobacula phenolica</name>
    <dbReference type="NCBI Taxonomy" id="90732"/>
    <lineage>
        <taxon>Bacteria</taxon>
        <taxon>Pseudomonadati</taxon>
        <taxon>Thermodesulfobacteriota</taxon>
        <taxon>Desulfobacteria</taxon>
        <taxon>Desulfobacterales</taxon>
        <taxon>Desulfobacteraceae</taxon>
        <taxon>Desulfobacula</taxon>
    </lineage>
</organism>
<keyword evidence="2" id="KW-1185">Reference proteome</keyword>
<protein>
    <submittedName>
        <fullName evidence="1">Uncharacterized protein</fullName>
    </submittedName>
</protein>
<accession>A0A1H2K0R6</accession>